<gene>
    <name evidence="18" type="ORF">FKV23_00200</name>
</gene>
<feature type="signal peptide" evidence="15">
    <location>
        <begin position="1"/>
        <end position="19"/>
    </location>
</feature>
<keyword evidence="19" id="KW-1185">Reference proteome</keyword>
<dbReference type="Proteomes" id="UP000317199">
    <property type="component" value="Chromosome"/>
</dbReference>
<feature type="domain" description="TonB-dependent receptor plug" evidence="17">
    <location>
        <begin position="57"/>
        <end position="164"/>
    </location>
</feature>
<dbReference type="PROSITE" id="PS01156">
    <property type="entry name" value="TONB_DEPENDENT_REC_2"/>
    <property type="match status" value="1"/>
</dbReference>
<dbReference type="Gene3D" id="2.40.170.20">
    <property type="entry name" value="TonB-dependent receptor, beta-barrel domain"/>
    <property type="match status" value="1"/>
</dbReference>
<evidence type="ECO:0000256" key="3">
    <source>
        <dbReference type="ARBA" id="ARBA00022452"/>
    </source>
</evidence>
<proteinExistence type="inferred from homology"/>
<evidence type="ECO:0000259" key="17">
    <source>
        <dbReference type="Pfam" id="PF07715"/>
    </source>
</evidence>
<dbReference type="OrthoDB" id="127311at2"/>
<dbReference type="AlphaFoldDB" id="A0A514BNW6"/>
<keyword evidence="18" id="KW-0675">Receptor</keyword>
<feature type="chain" id="PRO_5022213718" evidence="15">
    <location>
        <begin position="20"/>
        <end position="749"/>
    </location>
</feature>
<evidence type="ECO:0000256" key="12">
    <source>
        <dbReference type="PROSITE-ProRule" id="PRU01360"/>
    </source>
</evidence>
<keyword evidence="4" id="KW-0410">Iron transport</keyword>
<keyword evidence="3 12" id="KW-1134">Transmembrane beta strand</keyword>
<evidence type="ECO:0000256" key="14">
    <source>
        <dbReference type="RuleBase" id="RU003357"/>
    </source>
</evidence>
<evidence type="ECO:0000256" key="15">
    <source>
        <dbReference type="SAM" id="SignalP"/>
    </source>
</evidence>
<evidence type="ECO:0000256" key="13">
    <source>
        <dbReference type="PROSITE-ProRule" id="PRU10144"/>
    </source>
</evidence>
<keyword evidence="2 12" id="KW-0813">Transport</keyword>
<evidence type="ECO:0000256" key="11">
    <source>
        <dbReference type="ARBA" id="ARBA00023237"/>
    </source>
</evidence>
<dbReference type="PROSITE" id="PS52016">
    <property type="entry name" value="TONB_DEPENDENT_REC_3"/>
    <property type="match status" value="1"/>
</dbReference>
<evidence type="ECO:0000256" key="2">
    <source>
        <dbReference type="ARBA" id="ARBA00022448"/>
    </source>
</evidence>
<evidence type="ECO:0000259" key="16">
    <source>
        <dbReference type="Pfam" id="PF00593"/>
    </source>
</evidence>
<evidence type="ECO:0000313" key="18">
    <source>
        <dbReference type="EMBL" id="QDH68709.1"/>
    </source>
</evidence>
<keyword evidence="9 14" id="KW-0798">TonB box</keyword>
<dbReference type="InterPro" id="IPR000531">
    <property type="entry name" value="Beta-barrel_TonB"/>
</dbReference>
<reference evidence="18 19" key="1">
    <citation type="submission" date="2019-06" db="EMBL/GenBank/DDBJ databases">
        <title>Lysobacter alkalisoli sp. nov. isolated from saline-alkali soil.</title>
        <authorList>
            <person name="Sun J.-Q."/>
            <person name="Xu L."/>
        </authorList>
    </citation>
    <scope>NUCLEOTIDE SEQUENCE [LARGE SCALE GENOMIC DNA]</scope>
    <source>
        <strain evidence="18 19">SJ-36</strain>
    </source>
</reference>
<dbReference type="Pfam" id="PF07715">
    <property type="entry name" value="Plug"/>
    <property type="match status" value="1"/>
</dbReference>
<name>A0A514BNW6_9GAMM</name>
<feature type="domain" description="TonB-dependent receptor-like beta-barrel" evidence="16">
    <location>
        <begin position="290"/>
        <end position="712"/>
    </location>
</feature>
<evidence type="ECO:0000256" key="8">
    <source>
        <dbReference type="ARBA" id="ARBA00023065"/>
    </source>
</evidence>
<dbReference type="GO" id="GO:0006826">
    <property type="term" value="P:iron ion transport"/>
    <property type="evidence" value="ECO:0007669"/>
    <property type="project" value="UniProtKB-KW"/>
</dbReference>
<evidence type="ECO:0000256" key="7">
    <source>
        <dbReference type="ARBA" id="ARBA00023004"/>
    </source>
</evidence>
<dbReference type="PANTHER" id="PTHR32552:SF81">
    <property type="entry name" value="TONB-DEPENDENT OUTER MEMBRANE RECEPTOR"/>
    <property type="match status" value="1"/>
</dbReference>
<dbReference type="InterPro" id="IPR010917">
    <property type="entry name" value="TonB_rcpt_CS"/>
</dbReference>
<dbReference type="RefSeq" id="WP_141622052.1">
    <property type="nucleotide sequence ID" value="NZ_CP041242.1"/>
</dbReference>
<dbReference type="KEGG" id="lyj:FKV23_00200"/>
<dbReference type="GO" id="GO:0009279">
    <property type="term" value="C:cell outer membrane"/>
    <property type="evidence" value="ECO:0007669"/>
    <property type="project" value="UniProtKB-SubCell"/>
</dbReference>
<protein>
    <submittedName>
        <fullName evidence="18">TonB-dependent receptor</fullName>
    </submittedName>
</protein>
<feature type="short sequence motif" description="TonB C-terminal box" evidence="13">
    <location>
        <begin position="732"/>
        <end position="749"/>
    </location>
</feature>
<evidence type="ECO:0000256" key="6">
    <source>
        <dbReference type="ARBA" id="ARBA00022729"/>
    </source>
</evidence>
<keyword evidence="7" id="KW-0408">Iron</keyword>
<evidence type="ECO:0000256" key="9">
    <source>
        <dbReference type="ARBA" id="ARBA00023077"/>
    </source>
</evidence>
<accession>A0A514BNW6</accession>
<dbReference type="Pfam" id="PF00593">
    <property type="entry name" value="TonB_dep_Rec_b-barrel"/>
    <property type="match status" value="1"/>
</dbReference>
<sequence length="749" mass="81155">MRIGALAIGIGVGMGAVFATPSQAQSAQEAASGPAADAKTLDSVTVTARRREESAHRVPIAVTALDALDLRDLQADRLGGLQGAAPNVNIVQGRGSASSANVFIRGIGQPDALPTFDPGVGMYIDDVYYSRIQGALFNLFDIERIEVLRGPQGTLYGKNSTGGAIRVVTREPGDSVTAEVEAAVGDHGRAEVRGYAAAPLGASASASLAVIGTDNDGYVRDSDGRRYNDDGSEAARLKLVLRSGDAFSATIGADYTRQRNAPSLGNPEAPLFQTELATGARRLLLTPRPGDYDFVSDTSLSPGSRQRLTHQGVAATLSFDGGSAWRLKSISAYRDLDAAYAIDIDASPFRLGDTLATLDQHQWSQELQLQYDAGGRVRAVYGLYYLQEKFNGSQDVTSDDVLTFMGLPVPYRTVSDERQSSDSAAAFAQVDWEFAPAWTLSAGLRYTRERKDYARNVAAITGLPPLNSEFSFQADASWSAWTPSLSLSRAFGEHVTGYVSANRGFKSGGFNGRAGSDAETAPFDPEYVWTYELGLKAQSRNGRLRGNVTVFHSDYRDFQARVADVTDPASPTPSFVFPVLNAARMSIDGVEFEGVALFGQGLRLSAQLGWMDARYDRFDDPRVTLDPALAGLHDHVPFSPRWTAQLALSRIFSLGNGSRFTVGSDVSWRDETWLSVDNRDALRQPAHAVVGAFARWDSPDERWQLRAGVRNLTDKVYKTDAQEFSSVANVQTAYYGWPRHYTLAVSYSF</sequence>
<comment type="subcellular location">
    <subcellularLocation>
        <location evidence="1 12">Cell outer membrane</location>
        <topology evidence="1 12">Multi-pass membrane protein</topology>
    </subcellularLocation>
</comment>
<dbReference type="InterPro" id="IPR036942">
    <property type="entry name" value="Beta-barrel_TonB_sf"/>
</dbReference>
<evidence type="ECO:0000256" key="4">
    <source>
        <dbReference type="ARBA" id="ARBA00022496"/>
    </source>
</evidence>
<evidence type="ECO:0000313" key="19">
    <source>
        <dbReference type="Proteomes" id="UP000317199"/>
    </source>
</evidence>
<dbReference type="SUPFAM" id="SSF56935">
    <property type="entry name" value="Porins"/>
    <property type="match status" value="1"/>
</dbReference>
<keyword evidence="8" id="KW-0406">Ion transport</keyword>
<comment type="similarity">
    <text evidence="12 14">Belongs to the TonB-dependent receptor family.</text>
</comment>
<evidence type="ECO:0000256" key="1">
    <source>
        <dbReference type="ARBA" id="ARBA00004571"/>
    </source>
</evidence>
<dbReference type="CDD" id="cd01347">
    <property type="entry name" value="ligand_gated_channel"/>
    <property type="match status" value="1"/>
</dbReference>
<evidence type="ECO:0000256" key="10">
    <source>
        <dbReference type="ARBA" id="ARBA00023136"/>
    </source>
</evidence>
<dbReference type="PANTHER" id="PTHR32552">
    <property type="entry name" value="FERRICHROME IRON RECEPTOR-RELATED"/>
    <property type="match status" value="1"/>
</dbReference>
<dbReference type="InterPro" id="IPR012910">
    <property type="entry name" value="Plug_dom"/>
</dbReference>
<keyword evidence="6 15" id="KW-0732">Signal</keyword>
<dbReference type="EMBL" id="CP041242">
    <property type="protein sequence ID" value="QDH68709.1"/>
    <property type="molecule type" value="Genomic_DNA"/>
</dbReference>
<dbReference type="InterPro" id="IPR039426">
    <property type="entry name" value="TonB-dep_rcpt-like"/>
</dbReference>
<evidence type="ECO:0000256" key="5">
    <source>
        <dbReference type="ARBA" id="ARBA00022692"/>
    </source>
</evidence>
<keyword evidence="11 12" id="KW-0998">Cell outer membrane</keyword>
<keyword evidence="5 12" id="KW-0812">Transmembrane</keyword>
<keyword evidence="10 12" id="KW-0472">Membrane</keyword>
<organism evidence="18 19">
    <name type="scientific">Marilutibacter alkalisoli</name>
    <dbReference type="NCBI Taxonomy" id="2591633"/>
    <lineage>
        <taxon>Bacteria</taxon>
        <taxon>Pseudomonadati</taxon>
        <taxon>Pseudomonadota</taxon>
        <taxon>Gammaproteobacteria</taxon>
        <taxon>Lysobacterales</taxon>
        <taxon>Lysobacteraceae</taxon>
        <taxon>Marilutibacter</taxon>
    </lineage>
</organism>